<organism evidence="1 2">
    <name type="scientific">Hypoxylon rubiginosum</name>
    <dbReference type="NCBI Taxonomy" id="110542"/>
    <lineage>
        <taxon>Eukaryota</taxon>
        <taxon>Fungi</taxon>
        <taxon>Dikarya</taxon>
        <taxon>Ascomycota</taxon>
        <taxon>Pezizomycotina</taxon>
        <taxon>Sordariomycetes</taxon>
        <taxon>Xylariomycetidae</taxon>
        <taxon>Xylariales</taxon>
        <taxon>Hypoxylaceae</taxon>
        <taxon>Hypoxylon</taxon>
    </lineage>
</organism>
<evidence type="ECO:0000313" key="2">
    <source>
        <dbReference type="Proteomes" id="UP001497680"/>
    </source>
</evidence>
<gene>
    <name evidence="1" type="ORF">F4821DRAFT_181103</name>
</gene>
<protein>
    <submittedName>
        <fullName evidence="1">Uncharacterized protein</fullName>
    </submittedName>
</protein>
<accession>A0ACC0CU06</accession>
<dbReference type="Proteomes" id="UP001497680">
    <property type="component" value="Unassembled WGS sequence"/>
</dbReference>
<evidence type="ECO:0000313" key="1">
    <source>
        <dbReference type="EMBL" id="KAI6083972.1"/>
    </source>
</evidence>
<comment type="caution">
    <text evidence="1">The sequence shown here is derived from an EMBL/GenBank/DDBJ whole genome shotgun (WGS) entry which is preliminary data.</text>
</comment>
<reference evidence="1 2" key="1">
    <citation type="journal article" date="2022" name="New Phytol.">
        <title>Ecological generalism drives hyperdiversity of secondary metabolite gene clusters in xylarialean endophytes.</title>
        <authorList>
            <person name="Franco M.E.E."/>
            <person name="Wisecaver J.H."/>
            <person name="Arnold A.E."/>
            <person name="Ju Y.M."/>
            <person name="Slot J.C."/>
            <person name="Ahrendt S."/>
            <person name="Moore L.P."/>
            <person name="Eastman K.E."/>
            <person name="Scott K."/>
            <person name="Konkel Z."/>
            <person name="Mondo S.J."/>
            <person name="Kuo A."/>
            <person name="Hayes R.D."/>
            <person name="Haridas S."/>
            <person name="Andreopoulos B."/>
            <person name="Riley R."/>
            <person name="LaButti K."/>
            <person name="Pangilinan J."/>
            <person name="Lipzen A."/>
            <person name="Amirebrahimi M."/>
            <person name="Yan J."/>
            <person name="Adam C."/>
            <person name="Keymanesh K."/>
            <person name="Ng V."/>
            <person name="Louie K."/>
            <person name="Northen T."/>
            <person name="Drula E."/>
            <person name="Henrissat B."/>
            <person name="Hsieh H.M."/>
            <person name="Youens-Clark K."/>
            <person name="Lutzoni F."/>
            <person name="Miadlikowska J."/>
            <person name="Eastwood D.C."/>
            <person name="Hamelin R.C."/>
            <person name="Grigoriev I.V."/>
            <person name="U'Ren J.M."/>
        </authorList>
    </citation>
    <scope>NUCLEOTIDE SEQUENCE [LARGE SCALE GENOMIC DNA]</scope>
    <source>
        <strain evidence="1 2">ER1909</strain>
    </source>
</reference>
<name>A0ACC0CU06_9PEZI</name>
<dbReference type="EMBL" id="MU394344">
    <property type="protein sequence ID" value="KAI6083972.1"/>
    <property type="molecule type" value="Genomic_DNA"/>
</dbReference>
<sequence length="501" mass="57859">MAPFGLHSLPTELHLLILESLASPLDLFSLISTSKQYYNTFLRTPERILAHVVRNAFGVNLQNALGAFYASRPAQDPEKAREAVESLLDDYYHDRLVLPTSLADLSQLSRLFLIIQRFITDYSVRSTKLLTGKPHVILPPWSHSSYQHVLRGHPVSLSATEETRLRRAFLRFDMYCHCFPLRGLDPVRRPPPLFNGRDQSNLFLCLFPRWEVEEICCAHQYLCAVADMAVRDVENDFVNEVVDLARAYYSPQLPREASTKESRRSKRLRNRDDQNDDQNASDKWLFIGAHHLDAETCSKQDPTSSDIVPVEGKRVKKQDVPRKISGLDLLGLDLFSVTAGDWSVDTMSRISSKGLSYLADLLLGDKDTRRTRFAEGYPSRGDFLNEALRVLTERDTRLPPSAEWKFDGMERWDRYNYGWSLLSARKYKLFLRTPWKGRRSERDLGYVFWDAARLRDADLKSSPVFPKWERQSAEERLKDVYLPFSLLESVAKRYSNELNED</sequence>
<proteinExistence type="predicted"/>
<keyword evidence="2" id="KW-1185">Reference proteome</keyword>